<keyword evidence="2" id="KW-1185">Reference proteome</keyword>
<reference evidence="1" key="2">
    <citation type="submission" date="2020-11" db="EMBL/GenBank/DDBJ databases">
        <authorList>
            <person name="McCartney M.A."/>
            <person name="Auch B."/>
            <person name="Kono T."/>
            <person name="Mallez S."/>
            <person name="Becker A."/>
            <person name="Gohl D.M."/>
            <person name="Silverstein K.A.T."/>
            <person name="Koren S."/>
            <person name="Bechman K.B."/>
            <person name="Herman A."/>
            <person name="Abrahante J.E."/>
            <person name="Garbe J."/>
        </authorList>
    </citation>
    <scope>NUCLEOTIDE SEQUENCE</scope>
    <source>
        <strain evidence="1">Duluth1</strain>
        <tissue evidence="1">Whole animal</tissue>
    </source>
</reference>
<comment type="caution">
    <text evidence="1">The sequence shown here is derived from an EMBL/GenBank/DDBJ whole genome shotgun (WGS) entry which is preliminary data.</text>
</comment>
<sequence>MIIIHVLSKFHHDKIKNMTSRVLNMFHYSRIRTIFKLNRETIRTHTNLLTMIQSFKRGFIPFKNSGFTQSTFKQRWVWVFIRLLLSRCSNSSMLCQAFFH</sequence>
<protein>
    <submittedName>
        <fullName evidence="1">Uncharacterized protein</fullName>
    </submittedName>
</protein>
<organism evidence="1 2">
    <name type="scientific">Dreissena polymorpha</name>
    <name type="common">Zebra mussel</name>
    <name type="synonym">Mytilus polymorpha</name>
    <dbReference type="NCBI Taxonomy" id="45954"/>
    <lineage>
        <taxon>Eukaryota</taxon>
        <taxon>Metazoa</taxon>
        <taxon>Spiralia</taxon>
        <taxon>Lophotrochozoa</taxon>
        <taxon>Mollusca</taxon>
        <taxon>Bivalvia</taxon>
        <taxon>Autobranchia</taxon>
        <taxon>Heteroconchia</taxon>
        <taxon>Euheterodonta</taxon>
        <taxon>Imparidentia</taxon>
        <taxon>Neoheterodontei</taxon>
        <taxon>Myida</taxon>
        <taxon>Dreissenoidea</taxon>
        <taxon>Dreissenidae</taxon>
        <taxon>Dreissena</taxon>
    </lineage>
</organism>
<proteinExistence type="predicted"/>
<evidence type="ECO:0000313" key="2">
    <source>
        <dbReference type="Proteomes" id="UP000828390"/>
    </source>
</evidence>
<reference evidence="1" key="1">
    <citation type="journal article" date="2019" name="bioRxiv">
        <title>The Genome of the Zebra Mussel, Dreissena polymorpha: A Resource for Invasive Species Research.</title>
        <authorList>
            <person name="McCartney M.A."/>
            <person name="Auch B."/>
            <person name="Kono T."/>
            <person name="Mallez S."/>
            <person name="Zhang Y."/>
            <person name="Obille A."/>
            <person name="Becker A."/>
            <person name="Abrahante J.E."/>
            <person name="Garbe J."/>
            <person name="Badalamenti J.P."/>
            <person name="Herman A."/>
            <person name="Mangelson H."/>
            <person name="Liachko I."/>
            <person name="Sullivan S."/>
            <person name="Sone E.D."/>
            <person name="Koren S."/>
            <person name="Silverstein K.A.T."/>
            <person name="Beckman K.B."/>
            <person name="Gohl D.M."/>
        </authorList>
    </citation>
    <scope>NUCLEOTIDE SEQUENCE</scope>
    <source>
        <strain evidence="1">Duluth1</strain>
        <tissue evidence="1">Whole animal</tissue>
    </source>
</reference>
<name>A0A9D4CYV8_DREPO</name>
<dbReference type="AlphaFoldDB" id="A0A9D4CYV8"/>
<accession>A0A9D4CYV8</accession>
<dbReference type="EMBL" id="JAIWYP010000011">
    <property type="protein sequence ID" value="KAH3735767.1"/>
    <property type="molecule type" value="Genomic_DNA"/>
</dbReference>
<gene>
    <name evidence="1" type="ORF">DPMN_042325</name>
</gene>
<evidence type="ECO:0000313" key="1">
    <source>
        <dbReference type="EMBL" id="KAH3735767.1"/>
    </source>
</evidence>
<dbReference type="Proteomes" id="UP000828390">
    <property type="component" value="Unassembled WGS sequence"/>
</dbReference>